<feature type="transmembrane region" description="Helical" evidence="7">
    <location>
        <begin position="12"/>
        <end position="31"/>
    </location>
</feature>
<gene>
    <name evidence="9" type="ORF">AsAng_0006170</name>
</gene>
<keyword evidence="5 7" id="KW-1133">Transmembrane helix</keyword>
<dbReference type="KEGG" id="aup:AsAng_0006170"/>
<dbReference type="Pfam" id="PF13727">
    <property type="entry name" value="CoA_binding_3"/>
    <property type="match status" value="1"/>
</dbReference>
<dbReference type="EMBL" id="AP026867">
    <property type="protein sequence ID" value="BDS09912.1"/>
    <property type="molecule type" value="Genomic_DNA"/>
</dbReference>
<sequence>MKSWRLPKGVLFYAFVDYLTATLAWFLFVVFRRVIIEGRPFESSIFQDNNFLYSMIVVPIIWIMVYIILDSYRNVYRMSRLAEFARTIFSSLVGGLLLFFTLLLDDLVNYLGGYHAYYLAFGGLLCIHFCCTVFARMLLLTIASNRIHSGKFSFNTVIIGSHPKIESIYLDIINRERQLGYNIVGYVSIKDQEKHPLAEHLNSLGTIEGLNDLLIHKEIEEVILALDKSEHTKLKKLIGALDRHSYNILVRAIPEMRAILLGKVNMPNVRGAGLLEIKTHFIPIWLRIMKRSVDVVASLLVLILFSPLYLFVAIRVRLSSEGPIFYKQERIGRYGKPFMIYKFRSMYLDAEKGGPQLSSDTDDRCTPWGRIMRKYRLDEIPQFWNVLKGDMSLVGPRPERQFFINQIAQRDPRVHKLHKVRPGITSWGQVQYGYASNVDEMIDRLKIDLIYIENLTLGLDVKIMIHTVLVILRGSGK</sequence>
<organism evidence="9 10">
    <name type="scientific">Aureispira anguillae</name>
    <dbReference type="NCBI Taxonomy" id="2864201"/>
    <lineage>
        <taxon>Bacteria</taxon>
        <taxon>Pseudomonadati</taxon>
        <taxon>Bacteroidota</taxon>
        <taxon>Saprospiria</taxon>
        <taxon>Saprospirales</taxon>
        <taxon>Saprospiraceae</taxon>
        <taxon>Aureispira</taxon>
    </lineage>
</organism>
<evidence type="ECO:0000256" key="7">
    <source>
        <dbReference type="SAM" id="Phobius"/>
    </source>
</evidence>
<comment type="similarity">
    <text evidence="2">Belongs to the bacterial sugar transferase family.</text>
</comment>
<evidence type="ECO:0000256" key="4">
    <source>
        <dbReference type="ARBA" id="ARBA00022692"/>
    </source>
</evidence>
<evidence type="ECO:0000313" key="10">
    <source>
        <dbReference type="Proteomes" id="UP001060919"/>
    </source>
</evidence>
<protein>
    <submittedName>
        <fullName evidence="9">Sugar transferase</fullName>
    </submittedName>
</protein>
<dbReference type="PANTHER" id="PTHR30576">
    <property type="entry name" value="COLANIC BIOSYNTHESIS UDP-GLUCOSE LIPID CARRIER TRANSFERASE"/>
    <property type="match status" value="1"/>
</dbReference>
<dbReference type="Pfam" id="PF02397">
    <property type="entry name" value="Bac_transf"/>
    <property type="match status" value="1"/>
</dbReference>
<name>A0A916DQT8_9BACT</name>
<evidence type="ECO:0000256" key="6">
    <source>
        <dbReference type="ARBA" id="ARBA00023136"/>
    </source>
</evidence>
<reference evidence="9" key="1">
    <citation type="submission" date="2022-09" db="EMBL/GenBank/DDBJ databases">
        <title>Aureispira anguillicida sp. nov., isolated from Leptocephalus of Japanese eel Anguilla japonica.</title>
        <authorList>
            <person name="Yuasa K."/>
            <person name="Mekata T."/>
            <person name="Ikunari K."/>
        </authorList>
    </citation>
    <scope>NUCLEOTIDE SEQUENCE</scope>
    <source>
        <strain evidence="9">EL160426</strain>
    </source>
</reference>
<dbReference type="Proteomes" id="UP001060919">
    <property type="component" value="Chromosome"/>
</dbReference>
<feature type="transmembrane region" description="Helical" evidence="7">
    <location>
        <begin position="116"/>
        <end position="139"/>
    </location>
</feature>
<keyword evidence="10" id="KW-1185">Reference proteome</keyword>
<dbReference type="RefSeq" id="WP_264791260.1">
    <property type="nucleotide sequence ID" value="NZ_AP026867.1"/>
</dbReference>
<dbReference type="PANTHER" id="PTHR30576:SF0">
    <property type="entry name" value="UNDECAPRENYL-PHOSPHATE N-ACETYLGALACTOSAMINYL 1-PHOSPHATE TRANSFERASE-RELATED"/>
    <property type="match status" value="1"/>
</dbReference>
<evidence type="ECO:0000313" key="9">
    <source>
        <dbReference type="EMBL" id="BDS09912.1"/>
    </source>
</evidence>
<feature type="domain" description="Bacterial sugar transferase" evidence="8">
    <location>
        <begin position="290"/>
        <end position="472"/>
    </location>
</feature>
<evidence type="ECO:0000256" key="3">
    <source>
        <dbReference type="ARBA" id="ARBA00022679"/>
    </source>
</evidence>
<dbReference type="InterPro" id="IPR003362">
    <property type="entry name" value="Bact_transf"/>
</dbReference>
<feature type="transmembrane region" description="Helical" evidence="7">
    <location>
        <begin position="84"/>
        <end position="104"/>
    </location>
</feature>
<feature type="transmembrane region" description="Helical" evidence="7">
    <location>
        <begin position="295"/>
        <end position="314"/>
    </location>
</feature>
<comment type="subcellular location">
    <subcellularLocation>
        <location evidence="1">Membrane</location>
        <topology evidence="1">Multi-pass membrane protein</topology>
    </subcellularLocation>
</comment>
<keyword evidence="4 7" id="KW-0812">Transmembrane</keyword>
<feature type="transmembrane region" description="Helical" evidence="7">
    <location>
        <begin position="51"/>
        <end position="72"/>
    </location>
</feature>
<dbReference type="InterPro" id="IPR017475">
    <property type="entry name" value="EPS_sugar_tfrase"/>
</dbReference>
<evidence type="ECO:0000256" key="1">
    <source>
        <dbReference type="ARBA" id="ARBA00004141"/>
    </source>
</evidence>
<keyword evidence="6 7" id="KW-0472">Membrane</keyword>
<keyword evidence="3 9" id="KW-0808">Transferase</keyword>
<evidence type="ECO:0000256" key="2">
    <source>
        <dbReference type="ARBA" id="ARBA00006464"/>
    </source>
</evidence>
<evidence type="ECO:0000256" key="5">
    <source>
        <dbReference type="ARBA" id="ARBA00022989"/>
    </source>
</evidence>
<proteinExistence type="inferred from homology"/>
<dbReference type="GO" id="GO:0016780">
    <property type="term" value="F:phosphotransferase activity, for other substituted phosphate groups"/>
    <property type="evidence" value="ECO:0007669"/>
    <property type="project" value="TreeGrafter"/>
</dbReference>
<evidence type="ECO:0000259" key="8">
    <source>
        <dbReference type="Pfam" id="PF02397"/>
    </source>
</evidence>
<dbReference type="NCBIfam" id="TIGR03025">
    <property type="entry name" value="EPS_sugtrans"/>
    <property type="match status" value="1"/>
</dbReference>
<dbReference type="GO" id="GO:0016020">
    <property type="term" value="C:membrane"/>
    <property type="evidence" value="ECO:0007669"/>
    <property type="project" value="UniProtKB-SubCell"/>
</dbReference>
<accession>A0A916DQT8</accession>
<dbReference type="AlphaFoldDB" id="A0A916DQT8"/>
<dbReference type="Gene3D" id="3.40.50.720">
    <property type="entry name" value="NAD(P)-binding Rossmann-like Domain"/>
    <property type="match status" value="1"/>
</dbReference>